<gene>
    <name evidence="2" type="ORF">g.26346</name>
</gene>
<evidence type="ECO:0000313" key="2">
    <source>
        <dbReference type="EMBL" id="JAT14615.1"/>
    </source>
</evidence>
<feature type="non-terminal residue" evidence="2">
    <location>
        <position position="1"/>
    </location>
</feature>
<feature type="region of interest" description="Disordered" evidence="1">
    <location>
        <begin position="57"/>
        <end position="105"/>
    </location>
</feature>
<organism evidence="2">
    <name type="scientific">Graphocephala atropunctata</name>
    <dbReference type="NCBI Taxonomy" id="36148"/>
    <lineage>
        <taxon>Eukaryota</taxon>
        <taxon>Metazoa</taxon>
        <taxon>Ecdysozoa</taxon>
        <taxon>Arthropoda</taxon>
        <taxon>Hexapoda</taxon>
        <taxon>Insecta</taxon>
        <taxon>Pterygota</taxon>
        <taxon>Neoptera</taxon>
        <taxon>Paraneoptera</taxon>
        <taxon>Hemiptera</taxon>
        <taxon>Auchenorrhyncha</taxon>
        <taxon>Membracoidea</taxon>
        <taxon>Cicadellidae</taxon>
        <taxon>Cicadellinae</taxon>
        <taxon>Cicadellini</taxon>
        <taxon>Graphocephala</taxon>
    </lineage>
</organism>
<name>A0A1B6KT56_9HEMI</name>
<accession>A0A1B6KT56</accession>
<dbReference type="EMBL" id="GEBQ01025362">
    <property type="protein sequence ID" value="JAT14615.1"/>
    <property type="molecule type" value="Transcribed_RNA"/>
</dbReference>
<proteinExistence type="predicted"/>
<reference evidence="2" key="1">
    <citation type="submission" date="2015-11" db="EMBL/GenBank/DDBJ databases">
        <title>De novo transcriptome assembly of four potential Pierce s Disease insect vectors from Arizona vineyards.</title>
        <authorList>
            <person name="Tassone E.E."/>
        </authorList>
    </citation>
    <scope>NUCLEOTIDE SEQUENCE</scope>
</reference>
<dbReference type="AlphaFoldDB" id="A0A1B6KT56"/>
<sequence length="233" mass="26038">TKETSTFSKRKRTHLESTITQNKKSSKNRSTPKKSLTQIKLEEKLANLADQMKMLTEGKIPLPSRKLQGEEDRSRLRKSFSKYAGPPENINYTENSFGDGESRESFRRGGRGNFYSHSHSHLRRPGGTMRASVPYGDFSRGIEKSYGRFNDFSGRNQTLYGKGGFGGGRVLRGRGRISQNNFDAKIYAEKCKAENKIPELNFKGVDIKSITGYAVSVTCSGSLKTDLKSSSKS</sequence>
<evidence type="ECO:0000256" key="1">
    <source>
        <dbReference type="SAM" id="MobiDB-lite"/>
    </source>
</evidence>
<protein>
    <submittedName>
        <fullName evidence="2">Uncharacterized protein</fullName>
    </submittedName>
</protein>
<feature type="region of interest" description="Disordered" evidence="1">
    <location>
        <begin position="1"/>
        <end position="37"/>
    </location>
</feature>